<dbReference type="InterPro" id="IPR036890">
    <property type="entry name" value="HATPase_C_sf"/>
</dbReference>
<name>A0ABV5LKG2_9ACTN</name>
<dbReference type="PRINTS" id="PR00418">
    <property type="entry name" value="TPI2FAMILY"/>
</dbReference>
<keyword evidence="11" id="KW-1185">Reference proteome</keyword>
<gene>
    <name evidence="10" type="ORF">ACFFUA_29655</name>
</gene>
<evidence type="ECO:0000313" key="11">
    <source>
        <dbReference type="Proteomes" id="UP001589753"/>
    </source>
</evidence>
<keyword evidence="4" id="KW-0547">Nucleotide-binding</keyword>
<feature type="domain" description="DNA topoisomerase type IIA subunit B" evidence="9">
    <location>
        <begin position="273"/>
        <end position="433"/>
    </location>
</feature>
<accession>A0ABV5LKG2</accession>
<dbReference type="PRINTS" id="PR01159">
    <property type="entry name" value="DNAGYRASEB"/>
</dbReference>
<evidence type="ECO:0000259" key="9">
    <source>
        <dbReference type="Pfam" id="PF00204"/>
    </source>
</evidence>
<evidence type="ECO:0000256" key="8">
    <source>
        <dbReference type="ARBA" id="ARBA00023235"/>
    </source>
</evidence>
<evidence type="ECO:0000256" key="3">
    <source>
        <dbReference type="ARBA" id="ARBA00012895"/>
    </source>
</evidence>
<proteinExistence type="inferred from homology"/>
<protein>
    <recommendedName>
        <fullName evidence="3">DNA topoisomerase (ATP-hydrolyzing)</fullName>
        <ecNumber evidence="3">5.6.2.2</ecNumber>
    </recommendedName>
</protein>
<dbReference type="Gene3D" id="3.30.565.10">
    <property type="entry name" value="Histidine kinase-like ATPase, C-terminal domain"/>
    <property type="match status" value="1"/>
</dbReference>
<dbReference type="Pfam" id="PF00204">
    <property type="entry name" value="DNA_gyraseB"/>
    <property type="match status" value="1"/>
</dbReference>
<dbReference type="SUPFAM" id="SSF55874">
    <property type="entry name" value="ATPase domain of HSP90 chaperone/DNA topoisomerase II/histidine kinase"/>
    <property type="match status" value="1"/>
</dbReference>
<comment type="caution">
    <text evidence="10">The sequence shown here is derived from an EMBL/GenBank/DDBJ whole genome shotgun (WGS) entry which is preliminary data.</text>
</comment>
<sequence length="436" mass="46447">MVYGIWASCCPARSHPPVRSVAVTALTWCFCGFHIGCGGLSGIMGGAFVSEGGTGYAAVRMEELEGREAVRKRPGMWVGSTGERGLHELVFQVVGWAVNHVLAGRGGSVDVTLTRDGGVRVAHNGFGCPFAAEGNAGGRGLEVLLTRMPAGDEPGGRHIAAVSHSRDVGLFVANALSSSLTAEVRCEGTRRVQEYARGVAAAQPAAVGPTAGSWTTIAFWPDVEIFETTRCSFAVLAERFRQVAFLNRGLGISLADERPAGGARAVSFRFPEGVRDFVAALEAETGAALHPDVIGFEREDPRMAGTMEVAMLWSGSRQERIRGFANSRATRQGGAHVDGFRDGVTAAVTAYARERGLLAADNAPCADRISEGLTAVVSVKLECPEYLGATRELLGNTDVRDCVGEAVREHLGNWLEEHSKQATQIVDRILRNIRQD</sequence>
<evidence type="ECO:0000256" key="5">
    <source>
        <dbReference type="ARBA" id="ARBA00022840"/>
    </source>
</evidence>
<dbReference type="EMBL" id="JBHMDI010000123">
    <property type="protein sequence ID" value="MFB9351547.1"/>
    <property type="molecule type" value="Genomic_DNA"/>
</dbReference>
<dbReference type="PANTHER" id="PTHR45866">
    <property type="entry name" value="DNA GYRASE/TOPOISOMERASE SUBUNIT B"/>
    <property type="match status" value="1"/>
</dbReference>
<evidence type="ECO:0000256" key="7">
    <source>
        <dbReference type="ARBA" id="ARBA00023125"/>
    </source>
</evidence>
<keyword evidence="7" id="KW-0238">DNA-binding</keyword>
<dbReference type="PANTHER" id="PTHR45866:SF1">
    <property type="entry name" value="DNA GYRASE SUBUNIT B, MITOCHONDRIAL"/>
    <property type="match status" value="1"/>
</dbReference>
<keyword evidence="8" id="KW-0413">Isomerase</keyword>
<comment type="similarity">
    <text evidence="2">Belongs to the type II topoisomerase GyrB family.</text>
</comment>
<evidence type="ECO:0000256" key="6">
    <source>
        <dbReference type="ARBA" id="ARBA00023029"/>
    </source>
</evidence>
<dbReference type="InterPro" id="IPR014721">
    <property type="entry name" value="Ribsml_uS5_D2-typ_fold_subgr"/>
</dbReference>
<evidence type="ECO:0000256" key="2">
    <source>
        <dbReference type="ARBA" id="ARBA00010708"/>
    </source>
</evidence>
<dbReference type="InterPro" id="IPR013506">
    <property type="entry name" value="Topo_IIA_bsu_dom2"/>
</dbReference>
<dbReference type="Proteomes" id="UP001589753">
    <property type="component" value="Unassembled WGS sequence"/>
</dbReference>
<comment type="catalytic activity">
    <reaction evidence="1">
        <text>ATP-dependent breakage, passage and rejoining of double-stranded DNA.</text>
        <dbReference type="EC" id="5.6.2.2"/>
    </reaction>
</comment>
<keyword evidence="5" id="KW-0067">ATP-binding</keyword>
<evidence type="ECO:0000256" key="1">
    <source>
        <dbReference type="ARBA" id="ARBA00000185"/>
    </source>
</evidence>
<keyword evidence="6" id="KW-0799">Topoisomerase</keyword>
<evidence type="ECO:0000256" key="4">
    <source>
        <dbReference type="ARBA" id="ARBA00022741"/>
    </source>
</evidence>
<dbReference type="InterPro" id="IPR020568">
    <property type="entry name" value="Ribosomal_Su5_D2-typ_SF"/>
</dbReference>
<dbReference type="SUPFAM" id="SSF54211">
    <property type="entry name" value="Ribosomal protein S5 domain 2-like"/>
    <property type="match status" value="1"/>
</dbReference>
<evidence type="ECO:0000313" key="10">
    <source>
        <dbReference type="EMBL" id="MFB9351547.1"/>
    </source>
</evidence>
<reference evidence="10 11" key="1">
    <citation type="submission" date="2024-09" db="EMBL/GenBank/DDBJ databases">
        <authorList>
            <person name="Sun Q."/>
            <person name="Mori K."/>
        </authorList>
    </citation>
    <scope>NUCLEOTIDE SEQUENCE [LARGE SCALE GENOMIC DNA]</scope>
    <source>
        <strain evidence="10 11">JCM 9767</strain>
    </source>
</reference>
<organism evidence="10 11">
    <name type="scientific">Streptomyces heliomycini</name>
    <dbReference type="NCBI Taxonomy" id="284032"/>
    <lineage>
        <taxon>Bacteria</taxon>
        <taxon>Bacillati</taxon>
        <taxon>Actinomycetota</taxon>
        <taxon>Actinomycetes</taxon>
        <taxon>Kitasatosporales</taxon>
        <taxon>Streptomycetaceae</taxon>
        <taxon>Streptomyces</taxon>
    </lineage>
</organism>
<dbReference type="Gene3D" id="3.30.230.10">
    <property type="match status" value="1"/>
</dbReference>
<dbReference type="EC" id="5.6.2.2" evidence="3"/>
<dbReference type="SMART" id="SM00433">
    <property type="entry name" value="TOP2c"/>
    <property type="match status" value="1"/>
</dbReference>
<dbReference type="InterPro" id="IPR001241">
    <property type="entry name" value="Topo_IIA"/>
</dbReference>
<dbReference type="InterPro" id="IPR000565">
    <property type="entry name" value="Topo_IIA_B"/>
</dbReference>